<dbReference type="GO" id="GO:0017119">
    <property type="term" value="C:Golgi transport complex"/>
    <property type="evidence" value="ECO:0000318"/>
    <property type="project" value="GO_Central"/>
</dbReference>
<feature type="compositionally biased region" description="Gly residues" evidence="10">
    <location>
        <begin position="555"/>
        <end position="565"/>
    </location>
</feature>
<comment type="subunit">
    <text evidence="9">Component of the conserved oligomeric Golgi complex which is composed of eight different subunits and is required for normal Golgi morphology and localization.</text>
</comment>
<evidence type="ECO:0000256" key="1">
    <source>
        <dbReference type="ARBA" id="ARBA00004395"/>
    </source>
</evidence>
<dbReference type="Gramene" id="Pp3c10_11790V3.3">
    <property type="protein sequence ID" value="Pp3c10_11790V3.3"/>
    <property type="gene ID" value="Pp3c10_11790"/>
</dbReference>
<dbReference type="AlphaFoldDB" id="A0A2K1JYN9"/>
<dbReference type="RefSeq" id="XP_024387478.1">
    <property type="nucleotide sequence ID" value="XM_024531710.2"/>
</dbReference>
<feature type="region of interest" description="Disordered" evidence="10">
    <location>
        <begin position="1"/>
        <end position="20"/>
    </location>
</feature>
<feature type="region of interest" description="Disordered" evidence="10">
    <location>
        <begin position="537"/>
        <end position="602"/>
    </location>
</feature>
<gene>
    <name evidence="12" type="primary">LOC112287993</name>
    <name evidence="11" type="ORF">PHYPA_013762</name>
</gene>
<dbReference type="PaxDb" id="3218-PP1S120_27V6.2"/>
<accession>A0A2K1JYN9</accession>
<evidence type="ECO:0000256" key="3">
    <source>
        <dbReference type="ARBA" id="ARBA00020983"/>
    </source>
</evidence>
<evidence type="ECO:0000313" key="13">
    <source>
        <dbReference type="Proteomes" id="UP000006727"/>
    </source>
</evidence>
<dbReference type="EnsemblPlants" id="Pp3c10_11790V3.1">
    <property type="protein sequence ID" value="Pp3c10_11790V3.1"/>
    <property type="gene ID" value="Pp3c10_11790"/>
</dbReference>
<evidence type="ECO:0000313" key="11">
    <source>
        <dbReference type="EMBL" id="PNR46642.1"/>
    </source>
</evidence>
<evidence type="ECO:0000256" key="10">
    <source>
        <dbReference type="SAM" id="MobiDB-lite"/>
    </source>
</evidence>
<dbReference type="InterPro" id="IPR016632">
    <property type="entry name" value="COG8_Metazoal_Plant"/>
</dbReference>
<dbReference type="InterPro" id="IPR007255">
    <property type="entry name" value="COG8"/>
</dbReference>
<keyword evidence="7 9" id="KW-0472">Membrane</keyword>
<keyword evidence="13" id="KW-1185">Reference proteome</keyword>
<dbReference type="EnsemblPlants" id="Pp3c10_11790V3.3">
    <property type="protein sequence ID" value="Pp3c10_11790V3.3"/>
    <property type="gene ID" value="Pp3c10_11790"/>
</dbReference>
<keyword evidence="5 9" id="KW-0653">Protein transport</keyword>
<comment type="similarity">
    <text evidence="2 9">Belongs to the COG8 family.</text>
</comment>
<dbReference type="SUPFAM" id="SSF74788">
    <property type="entry name" value="Cullin repeat-like"/>
    <property type="match status" value="1"/>
</dbReference>
<evidence type="ECO:0000313" key="12">
    <source>
        <dbReference type="EnsemblPlants" id="Pp3c10_11790V3.1"/>
    </source>
</evidence>
<keyword evidence="4 9" id="KW-0813">Transport</keyword>
<evidence type="ECO:0000256" key="8">
    <source>
        <dbReference type="ARBA" id="ARBA00031347"/>
    </source>
</evidence>
<dbReference type="GO" id="GO:0006891">
    <property type="term" value="P:intra-Golgi vesicle-mediated transport"/>
    <property type="evidence" value="ECO:0000318"/>
    <property type="project" value="GO_Central"/>
</dbReference>
<feature type="compositionally biased region" description="Polar residues" evidence="10">
    <location>
        <begin position="590"/>
        <end position="602"/>
    </location>
</feature>
<dbReference type="GO" id="GO:0015031">
    <property type="term" value="P:protein transport"/>
    <property type="evidence" value="ECO:0007669"/>
    <property type="project" value="UniProtKB-UniRule"/>
</dbReference>
<reference evidence="11 13" key="2">
    <citation type="journal article" date="2018" name="Plant J.">
        <title>The Physcomitrella patens chromosome-scale assembly reveals moss genome structure and evolution.</title>
        <authorList>
            <person name="Lang D."/>
            <person name="Ullrich K.K."/>
            <person name="Murat F."/>
            <person name="Fuchs J."/>
            <person name="Jenkins J."/>
            <person name="Haas F.B."/>
            <person name="Piednoel M."/>
            <person name="Gundlach H."/>
            <person name="Van Bel M."/>
            <person name="Meyberg R."/>
            <person name="Vives C."/>
            <person name="Morata J."/>
            <person name="Symeonidi A."/>
            <person name="Hiss M."/>
            <person name="Muchero W."/>
            <person name="Kamisugi Y."/>
            <person name="Saleh O."/>
            <person name="Blanc G."/>
            <person name="Decker E.L."/>
            <person name="van Gessel N."/>
            <person name="Grimwood J."/>
            <person name="Hayes R.D."/>
            <person name="Graham S.W."/>
            <person name="Gunter L.E."/>
            <person name="McDaniel S.F."/>
            <person name="Hoernstein S.N.W."/>
            <person name="Larsson A."/>
            <person name="Li F.W."/>
            <person name="Perroud P.F."/>
            <person name="Phillips J."/>
            <person name="Ranjan P."/>
            <person name="Rokshar D.S."/>
            <person name="Rothfels C.J."/>
            <person name="Schneider L."/>
            <person name="Shu S."/>
            <person name="Stevenson D.W."/>
            <person name="Thummler F."/>
            <person name="Tillich M."/>
            <person name="Villarreal Aguilar J.C."/>
            <person name="Widiez T."/>
            <person name="Wong G.K."/>
            <person name="Wymore A."/>
            <person name="Zhang Y."/>
            <person name="Zimmer A.D."/>
            <person name="Quatrano R.S."/>
            <person name="Mayer K.F.X."/>
            <person name="Goodstein D."/>
            <person name="Casacuberta J.M."/>
            <person name="Vandepoele K."/>
            <person name="Reski R."/>
            <person name="Cuming A.C."/>
            <person name="Tuskan G.A."/>
            <person name="Maumus F."/>
            <person name="Salse J."/>
            <person name="Schmutz J."/>
            <person name="Rensing S.A."/>
        </authorList>
    </citation>
    <scope>NUCLEOTIDE SEQUENCE [LARGE SCALE GENOMIC DNA]</scope>
    <source>
        <strain evidence="12 13">cv. Gransden 2004</strain>
    </source>
</reference>
<evidence type="ECO:0000256" key="5">
    <source>
        <dbReference type="ARBA" id="ARBA00022927"/>
    </source>
</evidence>
<evidence type="ECO:0000256" key="4">
    <source>
        <dbReference type="ARBA" id="ARBA00022448"/>
    </source>
</evidence>
<protein>
    <recommendedName>
        <fullName evidence="3 9">Conserved oligomeric Golgi complex subunit 8</fullName>
        <shortName evidence="9">COG complex subunit 8</shortName>
    </recommendedName>
    <alternativeName>
        <fullName evidence="8 9">Component of oligomeric Golgi complex 8</fullName>
    </alternativeName>
</protein>
<reference evidence="11 13" key="1">
    <citation type="journal article" date="2008" name="Science">
        <title>The Physcomitrella genome reveals evolutionary insights into the conquest of land by plants.</title>
        <authorList>
            <person name="Rensing S."/>
            <person name="Lang D."/>
            <person name="Zimmer A."/>
            <person name="Terry A."/>
            <person name="Salamov A."/>
            <person name="Shapiro H."/>
            <person name="Nishiyama T."/>
            <person name="Perroud P.-F."/>
            <person name="Lindquist E."/>
            <person name="Kamisugi Y."/>
            <person name="Tanahashi T."/>
            <person name="Sakakibara K."/>
            <person name="Fujita T."/>
            <person name="Oishi K."/>
            <person name="Shin-I T."/>
            <person name="Kuroki Y."/>
            <person name="Toyoda A."/>
            <person name="Suzuki Y."/>
            <person name="Hashimoto A."/>
            <person name="Yamaguchi K."/>
            <person name="Sugano A."/>
            <person name="Kohara Y."/>
            <person name="Fujiyama A."/>
            <person name="Anterola A."/>
            <person name="Aoki S."/>
            <person name="Ashton N."/>
            <person name="Barbazuk W.B."/>
            <person name="Barker E."/>
            <person name="Bennetzen J."/>
            <person name="Bezanilla M."/>
            <person name="Blankenship R."/>
            <person name="Cho S.H."/>
            <person name="Dutcher S."/>
            <person name="Estelle M."/>
            <person name="Fawcett J.A."/>
            <person name="Gundlach H."/>
            <person name="Hanada K."/>
            <person name="Heyl A."/>
            <person name="Hicks K.A."/>
            <person name="Hugh J."/>
            <person name="Lohr M."/>
            <person name="Mayer K."/>
            <person name="Melkozernov A."/>
            <person name="Murata T."/>
            <person name="Nelson D."/>
            <person name="Pils B."/>
            <person name="Prigge M."/>
            <person name="Reiss B."/>
            <person name="Renner T."/>
            <person name="Rombauts S."/>
            <person name="Rushton P."/>
            <person name="Sanderfoot A."/>
            <person name="Schween G."/>
            <person name="Shiu S.-H."/>
            <person name="Stueber K."/>
            <person name="Theodoulou F.L."/>
            <person name="Tu H."/>
            <person name="Van de Peer Y."/>
            <person name="Verrier P.J."/>
            <person name="Waters E."/>
            <person name="Wood A."/>
            <person name="Yang L."/>
            <person name="Cove D."/>
            <person name="Cuming A."/>
            <person name="Hasebe M."/>
            <person name="Lucas S."/>
            <person name="Mishler D.B."/>
            <person name="Reski R."/>
            <person name="Grigoriev I."/>
            <person name="Quatrano R.S."/>
            <person name="Boore J.L."/>
        </authorList>
    </citation>
    <scope>NUCLEOTIDE SEQUENCE [LARGE SCALE GENOMIC DNA]</scope>
    <source>
        <strain evidence="12 13">cv. Gransden 2004</strain>
    </source>
</reference>
<sequence>MGAMASPRGGSDGPLPLQMSNPSQQAYISELLSFNLERLHKEPELLRVDGERIRRQMQEVAVGHYRAFIAAADAVQNITHEITAVDEHLKTLIAEIPNLVTGCNDFMDDAQQILEKRQLNRTLLANHSSLLDLLEIPQLMDTCVRNGNYDEALDLEAFVTKLATMHSRLPVIQSLEADVKQTTQALLAQLLQRLKSNIPLPECLRVIGYLRRLAVFNEHEIRLQFLRCREAWLVGIIDDLDRSNPYEYLKRMADCHRVHLFDVVMQYRAIFSDDTSGHEENTDGGLLYSWAMHRISSHLNVLREVLPQITEGPNLAIILDQCMYCGMSLGRVGLDFRGLLPPLFESSVHDLFVRNMSVTVDNFQHVLDSHRWVPLPPVTLGRGTSSLDHASDDVAPPYSLMEHPPLAALVNGVLAALNELRHCAPINLKATLAFELQCALQSVANSLLRYNSTRIVKDNEKSLFLAMCRAFIEVVCPYCALCFGKCYSGGSTLIQTSEILEGVRKLVSTQTSYSKDIRNGNRTSSLDHIVLRHKPTPLGVTSDVAKESGEDTNGNGNGTENGGQGTLLEDSVQDHSAGVDEPQEPEISDPNLSTGNQVPESS</sequence>
<dbReference type="GO" id="GO:0000139">
    <property type="term" value="C:Golgi membrane"/>
    <property type="evidence" value="ECO:0007669"/>
    <property type="project" value="UniProtKB-SubCell"/>
</dbReference>
<dbReference type="OrthoDB" id="1661054at2759"/>
<comment type="subcellular location">
    <subcellularLocation>
        <location evidence="1 9">Golgi apparatus membrane</location>
        <topology evidence="1 9">Peripheral membrane protein</topology>
    </subcellularLocation>
</comment>
<name>A0A2K1JYN9_PHYPA</name>
<dbReference type="PIRSF" id="PIRSF015415">
    <property type="entry name" value="COG8"/>
    <property type="match status" value="1"/>
</dbReference>
<proteinExistence type="inferred from homology"/>
<organism evidence="11">
    <name type="scientific">Physcomitrium patens</name>
    <name type="common">Spreading-leaved earth moss</name>
    <name type="synonym">Physcomitrella patens</name>
    <dbReference type="NCBI Taxonomy" id="3218"/>
    <lineage>
        <taxon>Eukaryota</taxon>
        <taxon>Viridiplantae</taxon>
        <taxon>Streptophyta</taxon>
        <taxon>Embryophyta</taxon>
        <taxon>Bryophyta</taxon>
        <taxon>Bryophytina</taxon>
        <taxon>Bryopsida</taxon>
        <taxon>Funariidae</taxon>
        <taxon>Funariales</taxon>
        <taxon>Funariaceae</taxon>
        <taxon>Physcomitrium</taxon>
    </lineage>
</organism>
<evidence type="ECO:0000256" key="2">
    <source>
        <dbReference type="ARBA" id="ARBA00006419"/>
    </source>
</evidence>
<dbReference type="Proteomes" id="UP000006727">
    <property type="component" value="Chromosome 10"/>
</dbReference>
<dbReference type="InterPro" id="IPR016159">
    <property type="entry name" value="Cullin_repeat-like_dom_sf"/>
</dbReference>
<evidence type="ECO:0000256" key="7">
    <source>
        <dbReference type="ARBA" id="ARBA00023136"/>
    </source>
</evidence>
<dbReference type="Gramene" id="Pp3c10_11790V3.1">
    <property type="protein sequence ID" value="Pp3c10_11790V3.1"/>
    <property type="gene ID" value="Pp3c10_11790"/>
</dbReference>
<dbReference type="PANTHER" id="PTHR21311:SF0">
    <property type="entry name" value="CONSERVED OLIGOMERIC GOLGI COMPLEX SUBUNIT 8"/>
    <property type="match status" value="1"/>
</dbReference>
<dbReference type="Pfam" id="PF04124">
    <property type="entry name" value="Dor1"/>
    <property type="match status" value="1"/>
</dbReference>
<evidence type="ECO:0000256" key="9">
    <source>
        <dbReference type="PIRNR" id="PIRNR015415"/>
    </source>
</evidence>
<dbReference type="KEGG" id="ppp:112287993"/>
<dbReference type="EMBL" id="ABEU02000010">
    <property type="protein sequence ID" value="PNR46642.1"/>
    <property type="molecule type" value="Genomic_DNA"/>
</dbReference>
<evidence type="ECO:0000256" key="6">
    <source>
        <dbReference type="ARBA" id="ARBA00023034"/>
    </source>
</evidence>
<dbReference type="OMA" id="QRCIHGV"/>
<dbReference type="STRING" id="3218.A0A2K1JYN9"/>
<reference evidence="12" key="3">
    <citation type="submission" date="2020-12" db="UniProtKB">
        <authorList>
            <consortium name="EnsemblPlants"/>
        </authorList>
    </citation>
    <scope>IDENTIFICATION</scope>
</reference>
<dbReference type="PANTHER" id="PTHR21311">
    <property type="entry name" value="CONSERVED OLIGOMERIC GOLGI COMPLEX COMPONENT 8"/>
    <property type="match status" value="1"/>
</dbReference>
<dbReference type="GeneID" id="112287993"/>
<keyword evidence="6 9" id="KW-0333">Golgi apparatus</keyword>
<dbReference type="FunCoup" id="A0A2K1JYN9">
    <property type="interactions" value="4734"/>
</dbReference>